<evidence type="ECO:0000256" key="1">
    <source>
        <dbReference type="SAM" id="MobiDB-lite"/>
    </source>
</evidence>
<feature type="non-terminal residue" evidence="2">
    <location>
        <position position="180"/>
    </location>
</feature>
<gene>
    <name evidence="2" type="ORF">METZ01_LOCUS445512</name>
</gene>
<protein>
    <submittedName>
        <fullName evidence="2">Uncharacterized protein</fullName>
    </submittedName>
</protein>
<feature type="region of interest" description="Disordered" evidence="1">
    <location>
        <begin position="55"/>
        <end position="180"/>
    </location>
</feature>
<feature type="compositionally biased region" description="Acidic residues" evidence="1">
    <location>
        <begin position="62"/>
        <end position="89"/>
    </location>
</feature>
<evidence type="ECO:0000313" key="2">
    <source>
        <dbReference type="EMBL" id="SVD92658.1"/>
    </source>
</evidence>
<organism evidence="2">
    <name type="scientific">marine metagenome</name>
    <dbReference type="NCBI Taxonomy" id="408172"/>
    <lineage>
        <taxon>unclassified sequences</taxon>
        <taxon>metagenomes</taxon>
        <taxon>ecological metagenomes</taxon>
    </lineage>
</organism>
<sequence>MGDELTREEVTERLEAIYSEALEGKDLKKRLANIPKTLDKYEGKWPGLLKAAEKKFAKADSDELGDSEENNDSEDEAEEESAEEEVTESEVEKPAKKRGGFLSRFGKSKDEDSAEDESEDEEPADSEDEAEEESDDVEDEALEWTEGDVPPEEESGVAPSDENADSTLEMALSMIEEGDS</sequence>
<dbReference type="AlphaFoldDB" id="A0A382ZD78"/>
<dbReference type="EMBL" id="UINC01182438">
    <property type="protein sequence ID" value="SVD92658.1"/>
    <property type="molecule type" value="Genomic_DNA"/>
</dbReference>
<accession>A0A382ZD78</accession>
<proteinExistence type="predicted"/>
<name>A0A382ZD78_9ZZZZ</name>
<feature type="compositionally biased region" description="Acidic residues" evidence="1">
    <location>
        <begin position="112"/>
        <end position="155"/>
    </location>
</feature>
<reference evidence="2" key="1">
    <citation type="submission" date="2018-05" db="EMBL/GenBank/DDBJ databases">
        <authorList>
            <person name="Lanie J.A."/>
            <person name="Ng W.-L."/>
            <person name="Kazmierczak K.M."/>
            <person name="Andrzejewski T.M."/>
            <person name="Davidsen T.M."/>
            <person name="Wayne K.J."/>
            <person name="Tettelin H."/>
            <person name="Glass J.I."/>
            <person name="Rusch D."/>
            <person name="Podicherti R."/>
            <person name="Tsui H.-C.T."/>
            <person name="Winkler M.E."/>
        </authorList>
    </citation>
    <scope>NUCLEOTIDE SEQUENCE</scope>
</reference>